<dbReference type="Gene3D" id="3.40.640.10">
    <property type="entry name" value="Type I PLP-dependent aspartate aminotransferase-like (Major domain)"/>
    <property type="match status" value="1"/>
</dbReference>
<evidence type="ECO:0000259" key="1">
    <source>
        <dbReference type="Pfam" id="PF00155"/>
    </source>
</evidence>
<comment type="caution">
    <text evidence="2">The sequence shown here is derived from an EMBL/GenBank/DDBJ whole genome shotgun (WGS) entry which is preliminary data.</text>
</comment>
<dbReference type="Pfam" id="PF00155">
    <property type="entry name" value="Aminotran_1_2"/>
    <property type="match status" value="1"/>
</dbReference>
<name>A0ABR0EHR6_ZASCE</name>
<dbReference type="InterPro" id="IPR004839">
    <property type="entry name" value="Aminotransferase_I/II_large"/>
</dbReference>
<keyword evidence="3" id="KW-1185">Reference proteome</keyword>
<proteinExistence type="predicted"/>
<dbReference type="InterPro" id="IPR015424">
    <property type="entry name" value="PyrdxlP-dep_Trfase"/>
</dbReference>
<dbReference type="InterPro" id="IPR015422">
    <property type="entry name" value="PyrdxlP-dep_Trfase_small"/>
</dbReference>
<sequence>MPEFKAFALDDFGKPKVTTGLWDSCIEPYTLSELQELDPETPILAQDLQLRYGARWGLPKLRESVRALYDRPGLTADDIVITSGCISANYLVLDTIVKAGDHVIVQHPTYGQLIEVPRRAGAEVSLWKWQWKEENGTASWSMDFDELEKMIQPNTTLIVLSNPCNPTGSVLLKEDLQRVLDIAKKRDLIMMCDEVFRFMHHDETTEAPPSFLELGYEKTIVTGSLSKGFALPGIRTGWIVAHPSLREGLLDSIKHSRDYTTIAVSQVDQQVATFALSAKVKSQILQRTREITRRNIQTLDEWVKENEWVTYARPVGGGTSVIRITGPDGYAINDHAFAVALAKEEKVCVPPAGLCFGHVADGRGPTDLEGFLRVGIVMGGDTLERGLAAIKRLRERWH</sequence>
<dbReference type="PANTHER" id="PTHR43510:SF1">
    <property type="entry name" value="AMINOTRANSFERASE FUNCTION, HYPOTHETICAL (EUROFUNG)"/>
    <property type="match status" value="1"/>
</dbReference>
<dbReference type="Proteomes" id="UP001305779">
    <property type="component" value="Unassembled WGS sequence"/>
</dbReference>
<accession>A0ABR0EHR6</accession>
<organism evidence="2 3">
    <name type="scientific">Zasmidium cellare</name>
    <name type="common">Wine cellar mold</name>
    <name type="synonym">Racodium cellare</name>
    <dbReference type="NCBI Taxonomy" id="395010"/>
    <lineage>
        <taxon>Eukaryota</taxon>
        <taxon>Fungi</taxon>
        <taxon>Dikarya</taxon>
        <taxon>Ascomycota</taxon>
        <taxon>Pezizomycotina</taxon>
        <taxon>Dothideomycetes</taxon>
        <taxon>Dothideomycetidae</taxon>
        <taxon>Mycosphaerellales</taxon>
        <taxon>Mycosphaerellaceae</taxon>
        <taxon>Zasmidium</taxon>
    </lineage>
</organism>
<dbReference type="EMBL" id="JAXOVC010000006">
    <property type="protein sequence ID" value="KAK4500909.1"/>
    <property type="molecule type" value="Genomic_DNA"/>
</dbReference>
<evidence type="ECO:0000313" key="3">
    <source>
        <dbReference type="Proteomes" id="UP001305779"/>
    </source>
</evidence>
<gene>
    <name evidence="2" type="ORF">PRZ48_009101</name>
</gene>
<evidence type="ECO:0000313" key="2">
    <source>
        <dbReference type="EMBL" id="KAK4500909.1"/>
    </source>
</evidence>
<dbReference type="SUPFAM" id="SSF53383">
    <property type="entry name" value="PLP-dependent transferases"/>
    <property type="match status" value="1"/>
</dbReference>
<dbReference type="InterPro" id="IPR015421">
    <property type="entry name" value="PyrdxlP-dep_Trfase_major"/>
</dbReference>
<feature type="domain" description="Aminotransferase class I/classII large" evidence="1">
    <location>
        <begin position="43"/>
        <end position="389"/>
    </location>
</feature>
<dbReference type="PANTHER" id="PTHR43510">
    <property type="entry name" value="AMINOTRANSFERASE FUNCTION, HYPOTHETICAL (EUROFUNG)"/>
    <property type="match status" value="1"/>
</dbReference>
<dbReference type="CDD" id="cd00609">
    <property type="entry name" value="AAT_like"/>
    <property type="match status" value="1"/>
</dbReference>
<protein>
    <recommendedName>
        <fullName evidence="1">Aminotransferase class I/classII large domain-containing protein</fullName>
    </recommendedName>
</protein>
<dbReference type="Gene3D" id="3.90.1150.10">
    <property type="entry name" value="Aspartate Aminotransferase, domain 1"/>
    <property type="match status" value="1"/>
</dbReference>
<reference evidence="2 3" key="1">
    <citation type="journal article" date="2023" name="G3 (Bethesda)">
        <title>A chromosome-level genome assembly of Zasmidium syzygii isolated from banana leaves.</title>
        <authorList>
            <person name="van Westerhoven A.C."/>
            <person name="Mehrabi R."/>
            <person name="Talebi R."/>
            <person name="Steentjes M.B.F."/>
            <person name="Corcolon B."/>
            <person name="Chong P.A."/>
            <person name="Kema G.H.J."/>
            <person name="Seidl M.F."/>
        </authorList>
    </citation>
    <scope>NUCLEOTIDE SEQUENCE [LARGE SCALE GENOMIC DNA]</scope>
    <source>
        <strain evidence="2 3">P124</strain>
    </source>
</reference>